<evidence type="ECO:0000256" key="2">
    <source>
        <dbReference type="ARBA" id="ARBA00022475"/>
    </source>
</evidence>
<dbReference type="InParanoid" id="A0A2J7R2S7"/>
<dbReference type="OrthoDB" id="6604226at2759"/>
<proteinExistence type="predicted"/>
<dbReference type="GO" id="GO:0007165">
    <property type="term" value="P:signal transduction"/>
    <property type="evidence" value="ECO:0007669"/>
    <property type="project" value="UniProtKB-KW"/>
</dbReference>
<gene>
    <name evidence="11" type="ORF">B7P43_G09269</name>
</gene>
<feature type="transmembrane region" description="Helical" evidence="10">
    <location>
        <begin position="75"/>
        <end position="108"/>
    </location>
</feature>
<dbReference type="EMBL" id="NEVH01007826">
    <property type="protein sequence ID" value="PNF35138.1"/>
    <property type="molecule type" value="Genomic_DNA"/>
</dbReference>
<evidence type="ECO:0000256" key="4">
    <source>
        <dbReference type="ARBA" id="ARBA00022692"/>
    </source>
</evidence>
<feature type="transmembrane region" description="Helical" evidence="10">
    <location>
        <begin position="218"/>
        <end position="236"/>
    </location>
</feature>
<protein>
    <recommendedName>
        <fullName evidence="13">Odorant receptor</fullName>
    </recommendedName>
</protein>
<evidence type="ECO:0000256" key="9">
    <source>
        <dbReference type="ARBA" id="ARBA00023224"/>
    </source>
</evidence>
<evidence type="ECO:0008006" key="13">
    <source>
        <dbReference type="Google" id="ProtNLM"/>
    </source>
</evidence>
<dbReference type="PANTHER" id="PTHR21137">
    <property type="entry name" value="ODORANT RECEPTOR"/>
    <property type="match status" value="1"/>
</dbReference>
<keyword evidence="12" id="KW-1185">Reference proteome</keyword>
<evidence type="ECO:0000256" key="6">
    <source>
        <dbReference type="ARBA" id="ARBA00022989"/>
    </source>
</evidence>
<dbReference type="Proteomes" id="UP000235965">
    <property type="component" value="Unassembled WGS sequence"/>
</dbReference>
<dbReference type="GO" id="GO:0005886">
    <property type="term" value="C:plasma membrane"/>
    <property type="evidence" value="ECO:0007669"/>
    <property type="project" value="UniProtKB-SubCell"/>
</dbReference>
<keyword evidence="5" id="KW-0552">Olfaction</keyword>
<keyword evidence="8" id="KW-0675">Receptor</keyword>
<evidence type="ECO:0000256" key="3">
    <source>
        <dbReference type="ARBA" id="ARBA00022606"/>
    </source>
</evidence>
<comment type="subcellular location">
    <subcellularLocation>
        <location evidence="1">Cell membrane</location>
        <topology evidence="1">Multi-pass membrane protein</topology>
    </subcellularLocation>
</comment>
<organism evidence="11 12">
    <name type="scientific">Cryptotermes secundus</name>
    <dbReference type="NCBI Taxonomy" id="105785"/>
    <lineage>
        <taxon>Eukaryota</taxon>
        <taxon>Metazoa</taxon>
        <taxon>Ecdysozoa</taxon>
        <taxon>Arthropoda</taxon>
        <taxon>Hexapoda</taxon>
        <taxon>Insecta</taxon>
        <taxon>Pterygota</taxon>
        <taxon>Neoptera</taxon>
        <taxon>Polyneoptera</taxon>
        <taxon>Dictyoptera</taxon>
        <taxon>Blattodea</taxon>
        <taxon>Blattoidea</taxon>
        <taxon>Termitoidae</taxon>
        <taxon>Kalotermitidae</taxon>
        <taxon>Cryptotermitinae</taxon>
        <taxon>Cryptotermes</taxon>
    </lineage>
</organism>
<evidence type="ECO:0000256" key="7">
    <source>
        <dbReference type="ARBA" id="ARBA00023136"/>
    </source>
</evidence>
<dbReference type="PANTHER" id="PTHR21137:SF35">
    <property type="entry name" value="ODORANT RECEPTOR 19A-RELATED"/>
    <property type="match status" value="1"/>
</dbReference>
<evidence type="ECO:0000313" key="11">
    <source>
        <dbReference type="EMBL" id="PNF35138.1"/>
    </source>
</evidence>
<evidence type="ECO:0000256" key="5">
    <source>
        <dbReference type="ARBA" id="ARBA00022725"/>
    </source>
</evidence>
<dbReference type="FunCoup" id="A0A2J7R2S7">
    <property type="interactions" value="67"/>
</dbReference>
<feature type="transmembrane region" description="Helical" evidence="10">
    <location>
        <begin position="185"/>
        <end position="206"/>
    </location>
</feature>
<keyword evidence="7 10" id="KW-0472">Membrane</keyword>
<comment type="caution">
    <text evidence="11">The sequence shown here is derived from an EMBL/GenBank/DDBJ whole genome shotgun (WGS) entry which is preliminary data.</text>
</comment>
<dbReference type="Pfam" id="PF02949">
    <property type="entry name" value="7tm_6"/>
    <property type="match status" value="1"/>
</dbReference>
<evidence type="ECO:0000256" key="1">
    <source>
        <dbReference type="ARBA" id="ARBA00004651"/>
    </source>
</evidence>
<dbReference type="AlphaFoldDB" id="A0A2J7R2S7"/>
<accession>A0A2J7R2S7</accession>
<reference evidence="11 12" key="1">
    <citation type="submission" date="2017-12" db="EMBL/GenBank/DDBJ databases">
        <title>Hemimetabolous genomes reveal molecular basis of termite eusociality.</title>
        <authorList>
            <person name="Harrison M.C."/>
            <person name="Jongepier E."/>
            <person name="Robertson H.M."/>
            <person name="Arning N."/>
            <person name="Bitard-Feildel T."/>
            <person name="Chao H."/>
            <person name="Childers C.P."/>
            <person name="Dinh H."/>
            <person name="Doddapaneni H."/>
            <person name="Dugan S."/>
            <person name="Gowin J."/>
            <person name="Greiner C."/>
            <person name="Han Y."/>
            <person name="Hu H."/>
            <person name="Hughes D.S.T."/>
            <person name="Huylmans A.-K."/>
            <person name="Kemena C."/>
            <person name="Kremer L.P.M."/>
            <person name="Lee S.L."/>
            <person name="Lopez-Ezquerra A."/>
            <person name="Mallet L."/>
            <person name="Monroy-Kuhn J.M."/>
            <person name="Moser A."/>
            <person name="Murali S.C."/>
            <person name="Muzny D.M."/>
            <person name="Otani S."/>
            <person name="Piulachs M.-D."/>
            <person name="Poelchau M."/>
            <person name="Qu J."/>
            <person name="Schaub F."/>
            <person name="Wada-Katsumata A."/>
            <person name="Worley K.C."/>
            <person name="Xie Q."/>
            <person name="Ylla G."/>
            <person name="Poulsen M."/>
            <person name="Gibbs R.A."/>
            <person name="Schal C."/>
            <person name="Richards S."/>
            <person name="Belles X."/>
            <person name="Korb J."/>
            <person name="Bornberg-Bauer E."/>
        </authorList>
    </citation>
    <scope>NUCLEOTIDE SEQUENCE [LARGE SCALE GENOMIC DNA]</scope>
    <source>
        <tissue evidence="11">Whole body</tissue>
    </source>
</reference>
<dbReference type="GO" id="GO:0005549">
    <property type="term" value="F:odorant binding"/>
    <property type="evidence" value="ECO:0007669"/>
    <property type="project" value="InterPro"/>
</dbReference>
<keyword evidence="4 10" id="KW-0812">Transmembrane</keyword>
<dbReference type="InterPro" id="IPR004117">
    <property type="entry name" value="7tm6_olfct_rcpt"/>
</dbReference>
<evidence type="ECO:0000256" key="8">
    <source>
        <dbReference type="ARBA" id="ARBA00023170"/>
    </source>
</evidence>
<name>A0A2J7R2S7_9NEOP</name>
<keyword evidence="9" id="KW-0807">Transducer</keyword>
<dbReference type="STRING" id="105785.A0A2J7R2S7"/>
<evidence type="ECO:0000313" key="12">
    <source>
        <dbReference type="Proteomes" id="UP000235965"/>
    </source>
</evidence>
<evidence type="ECO:0000256" key="10">
    <source>
        <dbReference type="SAM" id="Phobius"/>
    </source>
</evidence>
<keyword evidence="2" id="KW-1003">Cell membrane</keyword>
<keyword evidence="3" id="KW-0716">Sensory transduction</keyword>
<keyword evidence="6 10" id="KW-1133">Transmembrane helix</keyword>
<dbReference type="GO" id="GO:0004984">
    <property type="term" value="F:olfactory receptor activity"/>
    <property type="evidence" value="ECO:0007669"/>
    <property type="project" value="InterPro"/>
</dbReference>
<sequence length="305" mass="34587">MTLTNAFTWEDLPTTSTKGETTMAAMIPRIQKTVKQMLISVMAFHGSYIVVRLVNSEQRVLTANSFYLFDVSSSPVYEVILLSQIMAAAFYMVLFFGMWGLYATLVCIACSQLEKLRANLLDIRQEHKTQEQDSGAETDTEEEEIQVHTSQEVFRRMQGELKDCVRHHQQILRFMKAMEDTLHPVLLGLFFIATGCICLSGFSVVMNWGEVMPMSQAALIYFAMMFFLFAFCRLGEELTHQAKSVRDAVWESNWVGAPVPFQHSLIIINIIASKKFSLTAGKFVPVSNKTMLSVRKSIFTNKAIK</sequence>